<dbReference type="PANTHER" id="PTHR33154">
    <property type="entry name" value="TRANSCRIPTIONAL REGULATOR, ARSR FAMILY"/>
    <property type="match status" value="1"/>
</dbReference>
<evidence type="ECO:0000256" key="1">
    <source>
        <dbReference type="ARBA" id="ARBA00023015"/>
    </source>
</evidence>
<dbReference type="Proteomes" id="UP000543642">
    <property type="component" value="Unassembled WGS sequence"/>
</dbReference>
<dbReference type="InterPro" id="IPR051081">
    <property type="entry name" value="HTH_MetalResp_TranReg"/>
</dbReference>
<dbReference type="PANTHER" id="PTHR33154:SF18">
    <property type="entry name" value="ARSENICAL RESISTANCE OPERON REPRESSOR"/>
    <property type="match status" value="1"/>
</dbReference>
<dbReference type="GO" id="GO:0003677">
    <property type="term" value="F:DNA binding"/>
    <property type="evidence" value="ECO:0007669"/>
    <property type="project" value="UniProtKB-KW"/>
</dbReference>
<keyword evidence="3" id="KW-0804">Transcription</keyword>
<evidence type="ECO:0000313" key="5">
    <source>
        <dbReference type="EMBL" id="MBB5266198.1"/>
    </source>
</evidence>
<dbReference type="InterPro" id="IPR036388">
    <property type="entry name" value="WH-like_DNA-bd_sf"/>
</dbReference>
<evidence type="ECO:0000256" key="2">
    <source>
        <dbReference type="ARBA" id="ARBA00023125"/>
    </source>
</evidence>
<organism evidence="5 6">
    <name type="scientific">Catenibacillus scindens</name>
    <dbReference type="NCBI Taxonomy" id="673271"/>
    <lineage>
        <taxon>Bacteria</taxon>
        <taxon>Bacillati</taxon>
        <taxon>Bacillota</taxon>
        <taxon>Clostridia</taxon>
        <taxon>Lachnospirales</taxon>
        <taxon>Lachnospiraceae</taxon>
        <taxon>Catenibacillus</taxon>
    </lineage>
</organism>
<dbReference type="AlphaFoldDB" id="A0A7W8M6D1"/>
<evidence type="ECO:0000313" key="6">
    <source>
        <dbReference type="Proteomes" id="UP000543642"/>
    </source>
</evidence>
<dbReference type="CDD" id="cd00090">
    <property type="entry name" value="HTH_ARSR"/>
    <property type="match status" value="1"/>
</dbReference>
<evidence type="ECO:0000259" key="4">
    <source>
        <dbReference type="PROSITE" id="PS50987"/>
    </source>
</evidence>
<dbReference type="EMBL" id="JACHFW010000021">
    <property type="protein sequence ID" value="MBB5266198.1"/>
    <property type="molecule type" value="Genomic_DNA"/>
</dbReference>
<reference evidence="5 6" key="1">
    <citation type="submission" date="2020-08" db="EMBL/GenBank/DDBJ databases">
        <title>Genomic Encyclopedia of Type Strains, Phase IV (KMG-IV): sequencing the most valuable type-strain genomes for metagenomic binning, comparative biology and taxonomic classification.</title>
        <authorList>
            <person name="Goeker M."/>
        </authorList>
    </citation>
    <scope>NUCLEOTIDE SEQUENCE [LARGE SCALE GENOMIC DNA]</scope>
    <source>
        <strain evidence="5 6">DSM 106146</strain>
    </source>
</reference>
<proteinExistence type="predicted"/>
<feature type="domain" description="HTH arsR-type" evidence="4">
    <location>
        <begin position="283"/>
        <end position="374"/>
    </location>
</feature>
<protein>
    <submittedName>
        <fullName evidence="5">DNA-binding transcriptional ArsR family regulator</fullName>
    </submittedName>
</protein>
<accession>A0A7W8M6D1</accession>
<comment type="caution">
    <text evidence="5">The sequence shown here is derived from an EMBL/GenBank/DDBJ whole genome shotgun (WGS) entry which is preliminary data.</text>
</comment>
<keyword evidence="2 5" id="KW-0238">DNA-binding</keyword>
<sequence length="374" mass="43917">MELKISDHINYISEEMNLLISLADPEGYPAVLAQCRKKLEKTIDSPALFHRFDVVENIIKEGRRMLKKDMDLIKKYFRPYSNDYLCLANVVLLFTRWDWEETADTLEAYVRRQTPQERNYRFISMNLEQFNDDSDISFDHTVTMKQISSWLDDCPLSPEDKWQLFSAFIQWDKHIGPIVQLMKKAEKVLEKTKEQWLPLIHDFYTYWSRQCREKDVLGDIRTFFHIDLHTGSDKSILIAPNMIFMNAITFSVTEDNRPPAYDYYSIGILYGEELYLDFNIKASSEKEMSDNLQFLKLLSDKSKLEIMMSIKDEPAYGAQLARKMNLTTATISYHMGALIQNGLVSLKKVNNRLYYSVNRDKVKNILSNLEDLLL</sequence>
<dbReference type="InterPro" id="IPR011991">
    <property type="entry name" value="ArsR-like_HTH"/>
</dbReference>
<dbReference type="SUPFAM" id="SSF46785">
    <property type="entry name" value="Winged helix' DNA-binding domain"/>
    <property type="match status" value="1"/>
</dbReference>
<keyword evidence="6" id="KW-1185">Reference proteome</keyword>
<dbReference type="InterPro" id="IPR001845">
    <property type="entry name" value="HTH_ArsR_DNA-bd_dom"/>
</dbReference>
<evidence type="ECO:0000256" key="3">
    <source>
        <dbReference type="ARBA" id="ARBA00023163"/>
    </source>
</evidence>
<dbReference type="PROSITE" id="PS50987">
    <property type="entry name" value="HTH_ARSR_2"/>
    <property type="match status" value="1"/>
</dbReference>
<dbReference type="InterPro" id="IPR036390">
    <property type="entry name" value="WH_DNA-bd_sf"/>
</dbReference>
<dbReference type="Pfam" id="PF01022">
    <property type="entry name" value="HTH_5"/>
    <property type="match status" value="1"/>
</dbReference>
<keyword evidence="1" id="KW-0805">Transcription regulation</keyword>
<name>A0A7W8M6D1_9FIRM</name>
<dbReference type="SMART" id="SM00418">
    <property type="entry name" value="HTH_ARSR"/>
    <property type="match status" value="1"/>
</dbReference>
<gene>
    <name evidence="5" type="ORF">HNP82_003355</name>
</gene>
<dbReference type="PRINTS" id="PR00778">
    <property type="entry name" value="HTHARSR"/>
</dbReference>
<dbReference type="RefSeq" id="WP_183776515.1">
    <property type="nucleotide sequence ID" value="NZ_JACHFW010000021.1"/>
</dbReference>
<dbReference type="Gene3D" id="1.10.10.10">
    <property type="entry name" value="Winged helix-like DNA-binding domain superfamily/Winged helix DNA-binding domain"/>
    <property type="match status" value="1"/>
</dbReference>
<dbReference type="GO" id="GO:0003700">
    <property type="term" value="F:DNA-binding transcription factor activity"/>
    <property type="evidence" value="ECO:0007669"/>
    <property type="project" value="InterPro"/>
</dbReference>